<feature type="transmembrane region" description="Helical" evidence="6">
    <location>
        <begin position="403"/>
        <end position="426"/>
    </location>
</feature>
<feature type="transmembrane region" description="Helical" evidence="6">
    <location>
        <begin position="312"/>
        <end position="337"/>
    </location>
</feature>
<dbReference type="GO" id="GO:0005886">
    <property type="term" value="C:plasma membrane"/>
    <property type="evidence" value="ECO:0007669"/>
    <property type="project" value="UniProtKB-SubCell"/>
</dbReference>
<dbReference type="RefSeq" id="WP_044546701.1">
    <property type="nucleotide sequence ID" value="NZ_CDRH01000792.1"/>
</dbReference>
<feature type="transmembrane region" description="Helical" evidence="6">
    <location>
        <begin position="21"/>
        <end position="49"/>
    </location>
</feature>
<dbReference type="PANTHER" id="PTHR30619:SF1">
    <property type="entry name" value="RECOMBINATION PROTEIN 2"/>
    <property type="match status" value="1"/>
</dbReference>
<evidence type="ECO:0000256" key="1">
    <source>
        <dbReference type="ARBA" id="ARBA00004651"/>
    </source>
</evidence>
<evidence type="ECO:0000256" key="4">
    <source>
        <dbReference type="ARBA" id="ARBA00022989"/>
    </source>
</evidence>
<dbReference type="EMBL" id="CYXP01000001">
    <property type="protein sequence ID" value="CUM71127.1"/>
    <property type="molecule type" value="Genomic_DNA"/>
</dbReference>
<feature type="domain" description="ComEC/Rec2-related protein" evidence="7">
    <location>
        <begin position="130"/>
        <end position="396"/>
    </location>
</feature>
<evidence type="ECO:0000259" key="7">
    <source>
        <dbReference type="Pfam" id="PF03772"/>
    </source>
</evidence>
<gene>
    <name evidence="8" type="ORF">ERS852429_00148</name>
</gene>
<feature type="transmembrane region" description="Helical" evidence="6">
    <location>
        <begin position="377"/>
        <end position="396"/>
    </location>
</feature>
<keyword evidence="3 6" id="KW-0812">Transmembrane</keyword>
<keyword evidence="2" id="KW-1003">Cell membrane</keyword>
<evidence type="ECO:0000256" key="3">
    <source>
        <dbReference type="ARBA" id="ARBA00022692"/>
    </source>
</evidence>
<evidence type="ECO:0000313" key="9">
    <source>
        <dbReference type="Proteomes" id="UP000095591"/>
    </source>
</evidence>
<feature type="transmembrane region" description="Helical" evidence="6">
    <location>
        <begin position="287"/>
        <end position="306"/>
    </location>
</feature>
<evidence type="ECO:0000256" key="6">
    <source>
        <dbReference type="SAM" id="Phobius"/>
    </source>
</evidence>
<comment type="subcellular location">
    <subcellularLocation>
        <location evidence="1">Cell membrane</location>
        <topology evidence="1">Multi-pass membrane protein</topology>
    </subcellularLocation>
</comment>
<dbReference type="InterPro" id="IPR052159">
    <property type="entry name" value="Competence_DNA_uptake"/>
</dbReference>
<name>A0A173R005_PARDI</name>
<dbReference type="Proteomes" id="UP000095591">
    <property type="component" value="Unassembled WGS sequence"/>
</dbReference>
<dbReference type="AlphaFoldDB" id="A0A173R005"/>
<feature type="transmembrane region" description="Helical" evidence="6">
    <location>
        <begin position="255"/>
        <end position="275"/>
    </location>
</feature>
<feature type="transmembrane region" description="Helical" evidence="6">
    <location>
        <begin position="184"/>
        <end position="208"/>
    </location>
</feature>
<proteinExistence type="predicted"/>
<organism evidence="8 9">
    <name type="scientific">Parabacteroides distasonis</name>
    <dbReference type="NCBI Taxonomy" id="823"/>
    <lineage>
        <taxon>Bacteria</taxon>
        <taxon>Pseudomonadati</taxon>
        <taxon>Bacteroidota</taxon>
        <taxon>Bacteroidia</taxon>
        <taxon>Bacteroidales</taxon>
        <taxon>Tannerellaceae</taxon>
        <taxon>Parabacteroides</taxon>
    </lineage>
</organism>
<keyword evidence="5 6" id="KW-0472">Membrane</keyword>
<feature type="transmembrane region" description="Helical" evidence="6">
    <location>
        <begin position="64"/>
        <end position="84"/>
    </location>
</feature>
<protein>
    <submittedName>
        <fullName evidence="8">ComEC family competence protein</fullName>
    </submittedName>
</protein>
<evidence type="ECO:0000313" key="8">
    <source>
        <dbReference type="EMBL" id="CUM71127.1"/>
    </source>
</evidence>
<accession>A0A173R005</accession>
<dbReference type="Pfam" id="PF03772">
    <property type="entry name" value="Competence"/>
    <property type="match status" value="1"/>
</dbReference>
<keyword evidence="4 6" id="KW-1133">Transmembrane helix</keyword>
<dbReference type="NCBIfam" id="TIGR00360">
    <property type="entry name" value="ComEC_N-term"/>
    <property type="match status" value="1"/>
</dbReference>
<evidence type="ECO:0000256" key="2">
    <source>
        <dbReference type="ARBA" id="ARBA00022475"/>
    </source>
</evidence>
<reference evidence="8 9" key="1">
    <citation type="submission" date="2015-09" db="EMBL/GenBank/DDBJ databases">
        <authorList>
            <consortium name="Pathogen Informatics"/>
        </authorList>
    </citation>
    <scope>NUCLEOTIDE SEQUENCE [LARGE SCALE GENOMIC DNA]</scope>
    <source>
        <strain evidence="8 9">2789STDY5608872</strain>
    </source>
</reference>
<dbReference type="InterPro" id="IPR004477">
    <property type="entry name" value="ComEC_N"/>
</dbReference>
<feature type="transmembrane region" description="Helical" evidence="6">
    <location>
        <begin position="146"/>
        <end position="172"/>
    </location>
</feature>
<sequence length="428" mass="48498">MIEEIQKRPFVRPLFLWITGILCYAFLPASSLLYVLGGLSALVFLFLGFSCGRAHAELRYDSRWIWGAIVSVLIVCLAVEVCWYSDRRIALVNEPASSLDLLATKAQYSLVNTFDRLRLSDEEKSILATLTLGYKKAMSRETKRRFSLAGVSHILAVSGFHVAVICGFLSFFCSFMPRWGIGRWVRYIILVGSLWGFVFITGLAPSAVRAALMLSLYLTGRALRRVTDGYNTLAAAAFCMLAYNPYYLFDVGFQLSYLAVFFILFLVPRFKEWIVVRNPLLAMPWEWITVSIAAQIGTALLCFYYFGQFSTVFLFTNLPVTLLAMFLIPFAFLWLGYPVDFYGYDWIQKIVEGLVHGMVRVVDVFSVMPYATITGRFSFFEMLGGYGFLVLCLIYMKIREPKVLLAALTLLLIISVKILIELFLIAGN</sequence>
<dbReference type="PANTHER" id="PTHR30619">
    <property type="entry name" value="DNA INTERNALIZATION/COMPETENCE PROTEIN COMEC/REC2"/>
    <property type="match status" value="1"/>
</dbReference>
<evidence type="ECO:0000256" key="5">
    <source>
        <dbReference type="ARBA" id="ARBA00023136"/>
    </source>
</evidence>